<dbReference type="Proteomes" id="UP001244341">
    <property type="component" value="Chromosome 7b"/>
</dbReference>
<evidence type="ECO:0000313" key="2">
    <source>
        <dbReference type="Proteomes" id="UP001244341"/>
    </source>
</evidence>
<evidence type="ECO:0000313" key="1">
    <source>
        <dbReference type="EMBL" id="WIA15903.1"/>
    </source>
</evidence>
<protein>
    <submittedName>
        <fullName evidence="1">Uncharacterized protein</fullName>
    </submittedName>
</protein>
<reference evidence="1 2" key="1">
    <citation type="submission" date="2023-05" db="EMBL/GenBank/DDBJ databases">
        <title>A 100% complete, gapless, phased diploid assembly of the Scenedesmus obliquus UTEX 3031 genome.</title>
        <authorList>
            <person name="Biondi T.C."/>
            <person name="Hanschen E.R."/>
            <person name="Kwon T."/>
            <person name="Eng W."/>
            <person name="Kruse C.P.S."/>
            <person name="Koehler S.I."/>
            <person name="Kunde Y."/>
            <person name="Gleasner C.D."/>
            <person name="You Mak K.T."/>
            <person name="Polle J."/>
            <person name="Hovde B.T."/>
            <person name="Starkenburg S.R."/>
        </authorList>
    </citation>
    <scope>NUCLEOTIDE SEQUENCE [LARGE SCALE GENOMIC DNA]</scope>
    <source>
        <strain evidence="1 2">DOE0152z</strain>
    </source>
</reference>
<dbReference type="EMBL" id="CP126214">
    <property type="protein sequence ID" value="WIA15903.1"/>
    <property type="molecule type" value="Genomic_DNA"/>
</dbReference>
<organism evidence="1 2">
    <name type="scientific">Tetradesmus obliquus</name>
    <name type="common">Green alga</name>
    <name type="synonym">Acutodesmus obliquus</name>
    <dbReference type="NCBI Taxonomy" id="3088"/>
    <lineage>
        <taxon>Eukaryota</taxon>
        <taxon>Viridiplantae</taxon>
        <taxon>Chlorophyta</taxon>
        <taxon>core chlorophytes</taxon>
        <taxon>Chlorophyceae</taxon>
        <taxon>CS clade</taxon>
        <taxon>Sphaeropleales</taxon>
        <taxon>Scenedesmaceae</taxon>
        <taxon>Tetradesmus</taxon>
    </lineage>
</organism>
<name>A0ABY8U8B7_TETOB</name>
<accession>A0ABY8U8B7</accession>
<gene>
    <name evidence="1" type="ORF">OEZ85_012652</name>
</gene>
<sequence>MNNTMIVAILQPDLPVRTLTTFANAKPNSDIRRYIRRYFTPTQTTTIGELQQQVDDVRYRAPRRNICTGDHGGSAQDWQILKLRYDWSFCADLGCPAGHVAASCRTSSRSSTA</sequence>
<proteinExistence type="predicted"/>
<keyword evidence="2" id="KW-1185">Reference proteome</keyword>